<dbReference type="InterPro" id="IPR051531">
    <property type="entry name" value="N-acetyltransferase"/>
</dbReference>
<organism evidence="2 3">
    <name type="scientific">Roseivirga seohaensis</name>
    <dbReference type="NCBI Taxonomy" id="1914963"/>
    <lineage>
        <taxon>Bacteria</taxon>
        <taxon>Pseudomonadati</taxon>
        <taxon>Bacteroidota</taxon>
        <taxon>Cytophagia</taxon>
        <taxon>Cytophagales</taxon>
        <taxon>Roseivirgaceae</taxon>
        <taxon>Roseivirga</taxon>
    </lineage>
</organism>
<protein>
    <submittedName>
        <fullName evidence="2">GCN5 family acetyltransferase</fullName>
    </submittedName>
</protein>
<reference evidence="2 3" key="1">
    <citation type="submission" date="2016-01" db="EMBL/GenBank/DDBJ databases">
        <title>Genome sequencing of Roseivirga seohaensis SW-152.</title>
        <authorList>
            <person name="Selvaratnam C."/>
            <person name="Thevarajoo S."/>
            <person name="Goh K.M."/>
            <person name="Ee R."/>
            <person name="Chan K.-G."/>
            <person name="Chong C.S."/>
        </authorList>
    </citation>
    <scope>NUCLEOTIDE SEQUENCE [LARGE SCALE GENOMIC DNA]</scope>
    <source>
        <strain evidence="2 3">SW-152</strain>
    </source>
</reference>
<sequence>MIVLETERLRLEEGSLNDQVFIFNLLNSPNWIEFIGDRGIKSLTDAENYINNTLIKSYKEVGFGLYKVILKQDNSPIGLCGFLPRDFLDHPDIGYATLPKHEGKGYTSEATKAMLEYGRSTLGFKTILAITSSKNSASQRLLQKIGLNRKYNEKYTQESDDLLFSISYL</sequence>
<dbReference type="SUPFAM" id="SSF55729">
    <property type="entry name" value="Acyl-CoA N-acyltransferases (Nat)"/>
    <property type="match status" value="1"/>
</dbReference>
<dbReference type="Proteomes" id="UP000075663">
    <property type="component" value="Unassembled WGS sequence"/>
</dbReference>
<dbReference type="CDD" id="cd04301">
    <property type="entry name" value="NAT_SF"/>
    <property type="match status" value="1"/>
</dbReference>
<feature type="domain" description="N-acetyltransferase" evidence="1">
    <location>
        <begin position="9"/>
        <end position="169"/>
    </location>
</feature>
<accession>A0A150XWH5</accession>
<dbReference type="PANTHER" id="PTHR43792">
    <property type="entry name" value="GNAT FAMILY, PUTATIVE (AFU_ORTHOLOGUE AFUA_3G00765)-RELATED-RELATED"/>
    <property type="match status" value="1"/>
</dbReference>
<dbReference type="Gene3D" id="3.40.630.30">
    <property type="match status" value="1"/>
</dbReference>
<dbReference type="PANTHER" id="PTHR43792:SF1">
    <property type="entry name" value="N-ACETYLTRANSFERASE DOMAIN-CONTAINING PROTEIN"/>
    <property type="match status" value="1"/>
</dbReference>
<dbReference type="PROSITE" id="PS51186">
    <property type="entry name" value="GNAT"/>
    <property type="match status" value="1"/>
</dbReference>
<comment type="caution">
    <text evidence="2">The sequence shown here is derived from an EMBL/GenBank/DDBJ whole genome shotgun (WGS) entry which is preliminary data.</text>
</comment>
<dbReference type="InterPro" id="IPR000182">
    <property type="entry name" value="GNAT_dom"/>
</dbReference>
<dbReference type="RefSeq" id="WP_062301766.1">
    <property type="nucleotide sequence ID" value="NZ_LRPB01000034.1"/>
</dbReference>
<dbReference type="STRING" id="1914963.AWW67_06525"/>
<evidence type="ECO:0000259" key="1">
    <source>
        <dbReference type="PROSITE" id="PS51186"/>
    </source>
</evidence>
<dbReference type="Pfam" id="PF13302">
    <property type="entry name" value="Acetyltransf_3"/>
    <property type="match status" value="1"/>
</dbReference>
<evidence type="ECO:0000313" key="2">
    <source>
        <dbReference type="EMBL" id="KYG83073.1"/>
    </source>
</evidence>
<name>A0A150XWH5_9BACT</name>
<proteinExistence type="predicted"/>
<evidence type="ECO:0000313" key="3">
    <source>
        <dbReference type="Proteomes" id="UP000075663"/>
    </source>
</evidence>
<gene>
    <name evidence="2" type="ORF">AWW67_06525</name>
</gene>
<dbReference type="EMBL" id="LRPB01000034">
    <property type="protein sequence ID" value="KYG83073.1"/>
    <property type="molecule type" value="Genomic_DNA"/>
</dbReference>
<dbReference type="GO" id="GO:0016747">
    <property type="term" value="F:acyltransferase activity, transferring groups other than amino-acyl groups"/>
    <property type="evidence" value="ECO:0007669"/>
    <property type="project" value="InterPro"/>
</dbReference>
<dbReference type="AlphaFoldDB" id="A0A150XWH5"/>
<dbReference type="InterPro" id="IPR016181">
    <property type="entry name" value="Acyl_CoA_acyltransferase"/>
</dbReference>